<reference evidence="2" key="1">
    <citation type="journal article" date="2023" name="Int. J. Syst. Evol. Microbiol.">
        <title>Claveliimonas bilis gen. nov., sp. nov., deoxycholic acid-producing bacteria isolated from human faeces, and reclassification of Sellimonas monacensis Zenner et al. 2021 as Claveliimonas monacensis comb. nov.</title>
        <authorList>
            <person name="Hisatomi A."/>
            <person name="Kastawa N.W.E.P.G."/>
            <person name="Song I."/>
            <person name="Ohkuma M."/>
            <person name="Fukiya S."/>
            <person name="Sakamoto M."/>
        </authorList>
    </citation>
    <scope>NUCLEOTIDE SEQUENCE [LARGE SCALE GENOMIC DNA]</scope>
    <source>
        <strain evidence="2">12BBH14</strain>
    </source>
</reference>
<dbReference type="Pfam" id="PF12784">
    <property type="entry name" value="PDDEXK_2"/>
    <property type="match status" value="1"/>
</dbReference>
<gene>
    <name evidence="1" type="ORF">Lac1_04940</name>
</gene>
<organism evidence="1 2">
    <name type="scientific">Claveliimonas bilis</name>
    <dbReference type="NCBI Taxonomy" id="3028070"/>
    <lineage>
        <taxon>Bacteria</taxon>
        <taxon>Bacillati</taxon>
        <taxon>Bacillota</taxon>
        <taxon>Clostridia</taxon>
        <taxon>Lachnospirales</taxon>
        <taxon>Lachnospiraceae</taxon>
        <taxon>Claveliimonas</taxon>
    </lineage>
</organism>
<keyword evidence="2" id="KW-1185">Reference proteome</keyword>
<dbReference type="InterPro" id="IPR010106">
    <property type="entry name" value="RpnA"/>
</dbReference>
<evidence type="ECO:0000313" key="1">
    <source>
        <dbReference type="EMBL" id="BDZ76311.1"/>
    </source>
</evidence>
<dbReference type="NCBIfam" id="TIGR01784">
    <property type="entry name" value="T_den_put_tspse"/>
    <property type="match status" value="1"/>
</dbReference>
<proteinExistence type="predicted"/>
<dbReference type="EMBL" id="AP027742">
    <property type="protein sequence ID" value="BDZ76311.1"/>
    <property type="molecule type" value="Genomic_DNA"/>
</dbReference>
<name>A0ABM8I0R5_9FIRM</name>
<evidence type="ECO:0008006" key="3">
    <source>
        <dbReference type="Google" id="ProtNLM"/>
    </source>
</evidence>
<protein>
    <recommendedName>
        <fullName evidence="3">Rpn family recombination-promoting nuclease/putative transposase</fullName>
    </recommendedName>
</protein>
<evidence type="ECO:0000313" key="2">
    <source>
        <dbReference type="Proteomes" id="UP001305815"/>
    </source>
</evidence>
<sequence length="279" mass="32397">MSDLRMKENEKQSRILEREKLIEEVKKLTLFDDVFMSAVLEDIPACQHVLRILTGISDLSIRTVKSQYHITKLVSKRSRLDIFAESTDNQIYIIEVQKEDKENHSKRVRYYRAMADSELLRRGEGYEKLPECSLFYISQTDIWNRGSTIYPVYKYLGNTGEEYEDGQHIIFVNAEVDDYTEIAELMKYFKTADPEDDSQGALSKRVKFLKGEKKGLDIMSNFGERMEKRGEERGEKRAERRLILGLLKAGAEISLIKEASGLSEEEIEEISKKSELQEI</sequence>
<accession>A0ABM8I0R5</accession>
<dbReference type="Proteomes" id="UP001305815">
    <property type="component" value="Chromosome"/>
</dbReference>